<comment type="caution">
    <text evidence="2">The sequence shown here is derived from an EMBL/GenBank/DDBJ whole genome shotgun (WGS) entry which is preliminary data.</text>
</comment>
<organism evidence="2 3">
    <name type="scientific">Allosphingosinicella deserti</name>
    <dbReference type="NCBI Taxonomy" id="2116704"/>
    <lineage>
        <taxon>Bacteria</taxon>
        <taxon>Pseudomonadati</taxon>
        <taxon>Pseudomonadota</taxon>
        <taxon>Alphaproteobacteria</taxon>
        <taxon>Sphingomonadales</taxon>
        <taxon>Sphingomonadaceae</taxon>
        <taxon>Allosphingosinicella</taxon>
    </lineage>
</organism>
<evidence type="ECO:0000313" key="3">
    <source>
        <dbReference type="Proteomes" id="UP000241167"/>
    </source>
</evidence>
<evidence type="ECO:0008006" key="4">
    <source>
        <dbReference type="Google" id="ProtNLM"/>
    </source>
</evidence>
<proteinExistence type="predicted"/>
<accession>A0A2P7QNT2</accession>
<protein>
    <recommendedName>
        <fullName evidence="4">Secreted protein</fullName>
    </recommendedName>
</protein>
<dbReference type="Proteomes" id="UP000241167">
    <property type="component" value="Unassembled WGS sequence"/>
</dbReference>
<dbReference type="OrthoDB" id="873547at2"/>
<reference evidence="2 3" key="1">
    <citation type="submission" date="2018-03" db="EMBL/GenBank/DDBJ databases">
        <title>The draft genome of Sphingosinicella sp. GL-C-18.</title>
        <authorList>
            <person name="Liu L."/>
            <person name="Li L."/>
            <person name="Liang L."/>
            <person name="Zhang X."/>
            <person name="Wang T."/>
        </authorList>
    </citation>
    <scope>NUCLEOTIDE SEQUENCE [LARGE SCALE GENOMIC DNA]</scope>
    <source>
        <strain evidence="2 3">GL-C-18</strain>
    </source>
</reference>
<gene>
    <name evidence="2" type="ORF">C7I55_13530</name>
</gene>
<keyword evidence="3" id="KW-1185">Reference proteome</keyword>
<evidence type="ECO:0000313" key="2">
    <source>
        <dbReference type="EMBL" id="PSJ39616.1"/>
    </source>
</evidence>
<dbReference type="AlphaFoldDB" id="A0A2P7QNT2"/>
<keyword evidence="1" id="KW-0732">Signal</keyword>
<evidence type="ECO:0000256" key="1">
    <source>
        <dbReference type="SAM" id="SignalP"/>
    </source>
</evidence>
<feature type="chain" id="PRO_5015119769" description="Secreted protein" evidence="1">
    <location>
        <begin position="32"/>
        <end position="329"/>
    </location>
</feature>
<feature type="signal peptide" evidence="1">
    <location>
        <begin position="1"/>
        <end position="31"/>
    </location>
</feature>
<sequence length="329" mass="35921">MNLFHEGRRSTRILRCAALAALLLLPTQAFAADACRGPIADAHTNRARDGVDPGTSLLSRLRPPSPEAIRQYVESGVASARPYRLNAAEKERIEKALLGLPEVHRRKLHAHLRHLSFIDVPAGAGNGLTAKVNEGSFPVFDLTLRAGILDEPLSEFLTTKERAVFADDGSGVSVAVEAPGSALDYVLLHEATHVVDHALSLTSRLDPRFTASIWLDRTSLHPSWASMPIASTLFRRAPRIPIAAAPGLYGSLAESPFVSLYATAAAPEDFAELVAWREMARRFRQPISITLRNDRGEQIYRMQPLANPRLTARFAAVDALLAACASRRM</sequence>
<dbReference type="EMBL" id="PXYI01000004">
    <property type="protein sequence ID" value="PSJ39616.1"/>
    <property type="molecule type" value="Genomic_DNA"/>
</dbReference>
<name>A0A2P7QNT2_9SPHN</name>
<dbReference type="RefSeq" id="WP_106513513.1">
    <property type="nucleotide sequence ID" value="NZ_PXYI01000004.1"/>
</dbReference>